<dbReference type="AlphaFoldDB" id="A0A2T5FXN4"/>
<gene>
    <name evidence="2" type="ORF">CLG96_10925</name>
</gene>
<dbReference type="InterPro" id="IPR019052">
    <property type="entry name" value="DUF2383"/>
</dbReference>
<dbReference type="OrthoDB" id="7265085at2"/>
<name>A0A2T5FXN4_9SPHN</name>
<dbReference type="Proteomes" id="UP000244162">
    <property type="component" value="Unassembled WGS sequence"/>
</dbReference>
<dbReference type="InterPro" id="IPR011971">
    <property type="entry name" value="CHP02284"/>
</dbReference>
<evidence type="ECO:0000313" key="2">
    <source>
        <dbReference type="EMBL" id="PTQ10891.1"/>
    </source>
</evidence>
<dbReference type="InterPro" id="IPR012347">
    <property type="entry name" value="Ferritin-like"/>
</dbReference>
<proteinExistence type="predicted"/>
<evidence type="ECO:0000313" key="3">
    <source>
        <dbReference type="Proteomes" id="UP000244162"/>
    </source>
</evidence>
<comment type="caution">
    <text evidence="2">The sequence shown here is derived from an EMBL/GenBank/DDBJ whole genome shotgun (WGS) entry which is preliminary data.</text>
</comment>
<dbReference type="InterPro" id="IPR009078">
    <property type="entry name" value="Ferritin-like_SF"/>
</dbReference>
<feature type="domain" description="DUF2383" evidence="1">
    <location>
        <begin position="8"/>
        <end position="115"/>
    </location>
</feature>
<reference evidence="2 3" key="1">
    <citation type="submission" date="2017-09" db="EMBL/GenBank/DDBJ databases">
        <title>Sphingomonas panjinensis sp.nov., isolated from oil-contaminated soil.</title>
        <authorList>
            <person name="Wang L."/>
            <person name="Chen L."/>
        </authorList>
    </citation>
    <scope>NUCLEOTIDE SEQUENCE [LARGE SCALE GENOMIC DNA]</scope>
    <source>
        <strain evidence="2 3">FW-11</strain>
    </source>
</reference>
<dbReference type="NCBIfam" id="TIGR02284">
    <property type="entry name" value="PA2169 family four-helix-bundle protein"/>
    <property type="match status" value="1"/>
</dbReference>
<dbReference type="RefSeq" id="WP_107967921.1">
    <property type="nucleotide sequence ID" value="NZ_NWBU01000009.1"/>
</dbReference>
<dbReference type="SUPFAM" id="SSF47240">
    <property type="entry name" value="Ferritin-like"/>
    <property type="match status" value="1"/>
</dbReference>
<dbReference type="EMBL" id="NWBU01000009">
    <property type="protein sequence ID" value="PTQ10891.1"/>
    <property type="molecule type" value="Genomic_DNA"/>
</dbReference>
<evidence type="ECO:0000259" key="1">
    <source>
        <dbReference type="Pfam" id="PF09537"/>
    </source>
</evidence>
<accession>A0A2T5FXN4</accession>
<dbReference type="InterPro" id="IPR016920">
    <property type="entry name" value="UCP029477"/>
</dbReference>
<dbReference type="PIRSF" id="PIRSF029477">
    <property type="entry name" value="UCP029477"/>
    <property type="match status" value="1"/>
</dbReference>
<keyword evidence="3" id="KW-1185">Reference proteome</keyword>
<dbReference type="Gene3D" id="1.20.1260.10">
    <property type="match status" value="1"/>
</dbReference>
<organism evidence="2 3">
    <name type="scientific">Sphingomonas oleivorans</name>
    <dbReference type="NCBI Taxonomy" id="1735121"/>
    <lineage>
        <taxon>Bacteria</taxon>
        <taxon>Pseudomonadati</taxon>
        <taxon>Pseudomonadota</taxon>
        <taxon>Alphaproteobacteria</taxon>
        <taxon>Sphingomonadales</taxon>
        <taxon>Sphingomonadaceae</taxon>
        <taxon>Sphingomonas</taxon>
    </lineage>
</organism>
<dbReference type="Pfam" id="PF09537">
    <property type="entry name" value="DUF2383"/>
    <property type="match status" value="1"/>
</dbReference>
<protein>
    <recommendedName>
        <fullName evidence="1">DUF2383 domain-containing protein</fullName>
    </recommendedName>
</protein>
<sequence>MLGKDHDIRVLNSLIATTFDSIDGYREAAKDVGSGRFATIFTARAAERVEVATRLQAEVSRLGGEPENSGTALGAAHRVFLNLKDAVTGSDEKAIVDEVERGEDHIKRKFEEALADTDLSPETRAVIRETFTSVKRGHDEASALKHSLAATH</sequence>